<proteinExistence type="predicted"/>
<dbReference type="EMBL" id="CAJVPY010026910">
    <property type="protein sequence ID" value="CAG8790437.1"/>
    <property type="molecule type" value="Genomic_DNA"/>
</dbReference>
<protein>
    <submittedName>
        <fullName evidence="2">16245_t:CDS:1</fullName>
    </submittedName>
</protein>
<sequence>ITVSSSCAMTAIPVEQEILNNALAQKRAACSIEAAKTKLKELEQNFDNEKEQDFNKSTNTSVPWFWIEKHCSLCQYSIDIKYCTNLSCYGSTRAQEAMDFLQPFDGFLSPVTKARDGHYINPVHLLQYSERFKVPDYDEHCPSINQTIKTRKEPEISESVAEFVIISNSATMEDLDLLLLQQNENYLDECRECW</sequence>
<dbReference type="Proteomes" id="UP000789405">
    <property type="component" value="Unassembled WGS sequence"/>
</dbReference>
<feature type="non-terminal residue" evidence="2">
    <location>
        <position position="1"/>
    </location>
</feature>
<feature type="coiled-coil region" evidence="1">
    <location>
        <begin position="25"/>
        <end position="52"/>
    </location>
</feature>
<keyword evidence="3" id="KW-1185">Reference proteome</keyword>
<keyword evidence="1" id="KW-0175">Coiled coil</keyword>
<feature type="non-terminal residue" evidence="2">
    <location>
        <position position="194"/>
    </location>
</feature>
<organism evidence="2 3">
    <name type="scientific">Dentiscutata erythropus</name>
    <dbReference type="NCBI Taxonomy" id="1348616"/>
    <lineage>
        <taxon>Eukaryota</taxon>
        <taxon>Fungi</taxon>
        <taxon>Fungi incertae sedis</taxon>
        <taxon>Mucoromycota</taxon>
        <taxon>Glomeromycotina</taxon>
        <taxon>Glomeromycetes</taxon>
        <taxon>Diversisporales</taxon>
        <taxon>Gigasporaceae</taxon>
        <taxon>Dentiscutata</taxon>
    </lineage>
</organism>
<name>A0A9N9JNR8_9GLOM</name>
<comment type="caution">
    <text evidence="2">The sequence shown here is derived from an EMBL/GenBank/DDBJ whole genome shotgun (WGS) entry which is preliminary data.</text>
</comment>
<dbReference type="AlphaFoldDB" id="A0A9N9JNR8"/>
<evidence type="ECO:0000313" key="2">
    <source>
        <dbReference type="EMBL" id="CAG8790437.1"/>
    </source>
</evidence>
<reference evidence="2" key="1">
    <citation type="submission" date="2021-06" db="EMBL/GenBank/DDBJ databases">
        <authorList>
            <person name="Kallberg Y."/>
            <person name="Tangrot J."/>
            <person name="Rosling A."/>
        </authorList>
    </citation>
    <scope>NUCLEOTIDE SEQUENCE</scope>
    <source>
        <strain evidence="2">MA453B</strain>
    </source>
</reference>
<dbReference type="OrthoDB" id="2444723at2759"/>
<accession>A0A9N9JNR8</accession>
<evidence type="ECO:0000313" key="3">
    <source>
        <dbReference type="Proteomes" id="UP000789405"/>
    </source>
</evidence>
<evidence type="ECO:0000256" key="1">
    <source>
        <dbReference type="SAM" id="Coils"/>
    </source>
</evidence>
<gene>
    <name evidence="2" type="ORF">DERYTH_LOCUS21312</name>
</gene>